<evidence type="ECO:0000313" key="2">
    <source>
        <dbReference type="Proteomes" id="UP001055219"/>
    </source>
</evidence>
<comment type="caution">
    <text evidence="1">The sequence shown here is derived from an EMBL/GenBank/DDBJ whole genome shotgun (WGS) entry which is preliminary data.</text>
</comment>
<dbReference type="AlphaFoldDB" id="A0A9P9Y7W6"/>
<dbReference type="OrthoDB" id="3540210at2759"/>
<reference evidence="1" key="2">
    <citation type="submission" date="2022-07" db="EMBL/GenBank/DDBJ databases">
        <authorList>
            <person name="Goncalves M.F.M."/>
            <person name="Hilario S."/>
            <person name="Van De Peer Y."/>
            <person name="Esteves A.C."/>
            <person name="Alves A."/>
        </authorList>
    </citation>
    <scope>NUCLEOTIDE SEQUENCE</scope>
    <source>
        <strain evidence="1">MUM 19.33</strain>
    </source>
</reference>
<protein>
    <submittedName>
        <fullName evidence="1">Uncharacterized protein</fullName>
    </submittedName>
</protein>
<dbReference type="RefSeq" id="XP_051365942.1">
    <property type="nucleotide sequence ID" value="XM_051502785.1"/>
</dbReference>
<gene>
    <name evidence="1" type="ORF">J7T54_008180</name>
</gene>
<evidence type="ECO:0000313" key="1">
    <source>
        <dbReference type="EMBL" id="KAI6785086.1"/>
    </source>
</evidence>
<accession>A0A9P9Y7W6</accession>
<organism evidence="1 2">
    <name type="scientific">Emericellopsis cladophorae</name>
    <dbReference type="NCBI Taxonomy" id="2686198"/>
    <lineage>
        <taxon>Eukaryota</taxon>
        <taxon>Fungi</taxon>
        <taxon>Dikarya</taxon>
        <taxon>Ascomycota</taxon>
        <taxon>Pezizomycotina</taxon>
        <taxon>Sordariomycetes</taxon>
        <taxon>Hypocreomycetidae</taxon>
        <taxon>Hypocreales</taxon>
        <taxon>Bionectriaceae</taxon>
        <taxon>Emericellopsis</taxon>
    </lineage>
</organism>
<reference evidence="1" key="1">
    <citation type="journal article" date="2021" name="J Fungi (Basel)">
        <title>Genomic and Metabolomic Analyses of the Marine Fungus Emericellopsis cladophorae: Insights into Saltwater Adaptability Mechanisms and Its Biosynthetic Potential.</title>
        <authorList>
            <person name="Goncalves M.F.M."/>
            <person name="Hilario S."/>
            <person name="Van de Peer Y."/>
            <person name="Esteves A.C."/>
            <person name="Alves A."/>
        </authorList>
    </citation>
    <scope>NUCLEOTIDE SEQUENCE</scope>
    <source>
        <strain evidence="1">MUM 19.33</strain>
    </source>
</reference>
<dbReference type="GeneID" id="75834652"/>
<proteinExistence type="predicted"/>
<dbReference type="EMBL" id="JAGIXG020000003">
    <property type="protein sequence ID" value="KAI6785086.1"/>
    <property type="molecule type" value="Genomic_DNA"/>
</dbReference>
<keyword evidence="2" id="KW-1185">Reference proteome</keyword>
<dbReference type="Proteomes" id="UP001055219">
    <property type="component" value="Unassembled WGS sequence"/>
</dbReference>
<sequence length="258" mass="28083">MLTQVQGQRDDWEIGADSPLFDVDLGPYDKQNFTFSYQLSPLQRMGYEVYTAAAYRGFSDAANISWVPIPSLNRTDADVSAILIAPNIVTYAQSVDDPVFQANGSIKNPIRTSELGTEQVMYLSDNTLRIVACADQHEFCDPISGACSGLDGHLSSGIPELLGTVNNKQWATIVRIQHDSLLYTMEGSVRSLGDNGKFSEKKLLLLLIAWFANTESSPALIAKSIMASPMLISPGLDAHALAERSPTVVRDGPRQASN</sequence>
<name>A0A9P9Y7W6_9HYPO</name>